<keyword evidence="5" id="KW-0472">Membrane</keyword>
<dbReference type="PANTHER" id="PTHR22945:SF40">
    <property type="entry name" value="SERPENTINE RECEPTOR, CLASS D (DELTA)-RELATED"/>
    <property type="match status" value="1"/>
</dbReference>
<gene>
    <name evidence="6" type="primary">WBGene00280825</name>
</gene>
<dbReference type="InterPro" id="IPR019421">
    <property type="entry name" value="7TM_GPCR_serpentine_rcpt_Srd"/>
</dbReference>
<name>A0A2A6D1T4_PRIPA</name>
<sequence length="223" mass="25553">MRGPWFCELCIAVHMLLSCHSTIITLHSFCFRLYILRRKDVKTELPVAITTVIISIALYLPTCVSVVVFYSVFEDTPSALLKELKLEPFITTFYSGKDVRFIIPVAFVIISTPIVSSINFVIRRKLLQEILIMDVKHRHEHARIAKALTYQLLLPFGMVLGSVAWLGDISGVWSNEMSQRLPLIFCSVIALVSPLFNLIFLPPYRNFFRRPRTNPSIQQSTTY</sequence>
<dbReference type="InterPro" id="IPR050920">
    <property type="entry name" value="Nematode_rcpt-like_delta"/>
</dbReference>
<accession>A0A8R1YZR9</accession>
<dbReference type="AlphaFoldDB" id="A0A2A6D1T4"/>
<evidence type="ECO:0000256" key="5">
    <source>
        <dbReference type="ARBA" id="ARBA00023136"/>
    </source>
</evidence>
<evidence type="ECO:0000256" key="3">
    <source>
        <dbReference type="ARBA" id="ARBA00022692"/>
    </source>
</evidence>
<keyword evidence="7" id="KW-1185">Reference proteome</keyword>
<dbReference type="Proteomes" id="UP000005239">
    <property type="component" value="Unassembled WGS sequence"/>
</dbReference>
<dbReference type="GO" id="GO:0016020">
    <property type="term" value="C:membrane"/>
    <property type="evidence" value="ECO:0007669"/>
    <property type="project" value="UniProtKB-SubCell"/>
</dbReference>
<protein>
    <submittedName>
        <fullName evidence="6">G protein-coupled receptor</fullName>
    </submittedName>
</protein>
<proteinExistence type="inferred from homology"/>
<dbReference type="EnsemblMetazoa" id="PPA42456.1">
    <property type="protein sequence ID" value="PPA42456.1"/>
    <property type="gene ID" value="WBGene00280825"/>
</dbReference>
<evidence type="ECO:0000256" key="1">
    <source>
        <dbReference type="ARBA" id="ARBA00004141"/>
    </source>
</evidence>
<evidence type="ECO:0000313" key="7">
    <source>
        <dbReference type="Proteomes" id="UP000005239"/>
    </source>
</evidence>
<evidence type="ECO:0000313" key="6">
    <source>
        <dbReference type="EnsemblMetazoa" id="PPA42456.1"/>
    </source>
</evidence>
<organism evidence="6 7">
    <name type="scientific">Pristionchus pacificus</name>
    <name type="common">Parasitic nematode worm</name>
    <dbReference type="NCBI Taxonomy" id="54126"/>
    <lineage>
        <taxon>Eukaryota</taxon>
        <taxon>Metazoa</taxon>
        <taxon>Ecdysozoa</taxon>
        <taxon>Nematoda</taxon>
        <taxon>Chromadorea</taxon>
        <taxon>Rhabditida</taxon>
        <taxon>Rhabditina</taxon>
        <taxon>Diplogasteromorpha</taxon>
        <taxon>Diplogasteroidea</taxon>
        <taxon>Neodiplogasteridae</taxon>
        <taxon>Pristionchus</taxon>
    </lineage>
</organism>
<dbReference type="Pfam" id="PF10317">
    <property type="entry name" value="7TM_GPCR_Srd"/>
    <property type="match status" value="1"/>
</dbReference>
<keyword evidence="3" id="KW-0812">Transmembrane</keyword>
<dbReference type="PANTHER" id="PTHR22945">
    <property type="entry name" value="SERPENTINE RECEPTOR, CLASS D DELTA"/>
    <property type="match status" value="1"/>
</dbReference>
<dbReference type="PROSITE" id="PS51257">
    <property type="entry name" value="PROKAR_LIPOPROTEIN"/>
    <property type="match status" value="1"/>
</dbReference>
<evidence type="ECO:0000256" key="2">
    <source>
        <dbReference type="ARBA" id="ARBA00009166"/>
    </source>
</evidence>
<dbReference type="OrthoDB" id="5803780at2759"/>
<reference evidence="6" key="2">
    <citation type="submission" date="2022-06" db="UniProtKB">
        <authorList>
            <consortium name="EnsemblMetazoa"/>
        </authorList>
    </citation>
    <scope>IDENTIFICATION</scope>
    <source>
        <strain evidence="6">PS312</strain>
    </source>
</reference>
<comment type="similarity">
    <text evidence="2">Belongs to the nematode receptor-like protein srd family.</text>
</comment>
<keyword evidence="4" id="KW-1133">Transmembrane helix</keyword>
<accession>A0A2A6D1T4</accession>
<reference evidence="7" key="1">
    <citation type="journal article" date="2008" name="Nat. Genet.">
        <title>The Pristionchus pacificus genome provides a unique perspective on nematode lifestyle and parasitism.</title>
        <authorList>
            <person name="Dieterich C."/>
            <person name="Clifton S.W."/>
            <person name="Schuster L.N."/>
            <person name="Chinwalla A."/>
            <person name="Delehaunty K."/>
            <person name="Dinkelacker I."/>
            <person name="Fulton L."/>
            <person name="Fulton R."/>
            <person name="Godfrey J."/>
            <person name="Minx P."/>
            <person name="Mitreva M."/>
            <person name="Roeseler W."/>
            <person name="Tian H."/>
            <person name="Witte H."/>
            <person name="Yang S.P."/>
            <person name="Wilson R.K."/>
            <person name="Sommer R.J."/>
        </authorList>
    </citation>
    <scope>NUCLEOTIDE SEQUENCE [LARGE SCALE GENOMIC DNA]</scope>
    <source>
        <strain evidence="7">PS312</strain>
    </source>
</reference>
<comment type="subcellular location">
    <subcellularLocation>
        <location evidence="1">Membrane</location>
        <topology evidence="1">Multi-pass membrane protein</topology>
    </subcellularLocation>
</comment>
<evidence type="ECO:0000256" key="4">
    <source>
        <dbReference type="ARBA" id="ARBA00022989"/>
    </source>
</evidence>